<dbReference type="RefSeq" id="XP_060289873.1">
    <property type="nucleotide sequence ID" value="XM_060435698.1"/>
</dbReference>
<name>A0AA39ZT35_9PEZI</name>
<dbReference type="PANTHER" id="PTHR10039:SF16">
    <property type="entry name" value="GPI INOSITOL-DEACYLASE"/>
    <property type="match status" value="1"/>
</dbReference>
<evidence type="ECO:0000313" key="4">
    <source>
        <dbReference type="Proteomes" id="UP001172101"/>
    </source>
</evidence>
<dbReference type="Pfam" id="PF24883">
    <property type="entry name" value="NPHP3_N"/>
    <property type="match status" value="1"/>
</dbReference>
<evidence type="ECO:0000259" key="2">
    <source>
        <dbReference type="PROSITE" id="PS50837"/>
    </source>
</evidence>
<dbReference type="AlphaFoldDB" id="A0AA39ZT35"/>
<feature type="domain" description="NACHT" evidence="2">
    <location>
        <begin position="106"/>
        <end position="251"/>
    </location>
</feature>
<dbReference type="InterPro" id="IPR027417">
    <property type="entry name" value="P-loop_NTPase"/>
</dbReference>
<dbReference type="EMBL" id="JAUIRO010000008">
    <property type="protein sequence ID" value="KAK0703014.1"/>
    <property type="molecule type" value="Genomic_DNA"/>
</dbReference>
<keyword evidence="4" id="KW-1185">Reference proteome</keyword>
<dbReference type="InterPro" id="IPR007111">
    <property type="entry name" value="NACHT_NTPase"/>
</dbReference>
<evidence type="ECO:0000313" key="3">
    <source>
        <dbReference type="EMBL" id="KAK0703014.1"/>
    </source>
</evidence>
<evidence type="ECO:0000256" key="1">
    <source>
        <dbReference type="ARBA" id="ARBA00022737"/>
    </source>
</evidence>
<comment type="caution">
    <text evidence="3">The sequence shown here is derived from an EMBL/GenBank/DDBJ whole genome shotgun (WGS) entry which is preliminary data.</text>
</comment>
<reference evidence="3" key="1">
    <citation type="submission" date="2023-06" db="EMBL/GenBank/DDBJ databases">
        <title>Genome-scale phylogeny and comparative genomics of the fungal order Sordariales.</title>
        <authorList>
            <consortium name="Lawrence Berkeley National Laboratory"/>
            <person name="Hensen N."/>
            <person name="Bonometti L."/>
            <person name="Westerberg I."/>
            <person name="Brannstrom I.O."/>
            <person name="Guillou S."/>
            <person name="Cros-Aarteil S."/>
            <person name="Calhoun S."/>
            <person name="Haridas S."/>
            <person name="Kuo A."/>
            <person name="Mondo S."/>
            <person name="Pangilinan J."/>
            <person name="Riley R."/>
            <person name="LaButti K."/>
            <person name="Andreopoulos B."/>
            <person name="Lipzen A."/>
            <person name="Chen C."/>
            <person name="Yanf M."/>
            <person name="Daum C."/>
            <person name="Ng V."/>
            <person name="Clum A."/>
            <person name="Steindorff A."/>
            <person name="Ohm R."/>
            <person name="Martin F."/>
            <person name="Silar P."/>
            <person name="Natvig D."/>
            <person name="Lalanne C."/>
            <person name="Gautier V."/>
            <person name="Ament-velasquez S.L."/>
            <person name="Kruys A."/>
            <person name="Hutchinson M.I."/>
            <person name="Powell A.J."/>
            <person name="Barry K."/>
            <person name="Miller A.N."/>
            <person name="Grigoriev I.V."/>
            <person name="Debuchy R."/>
            <person name="Gladieux P."/>
            <person name="Thoren M.H."/>
            <person name="Johannesson H."/>
        </authorList>
    </citation>
    <scope>NUCLEOTIDE SEQUENCE</scope>
    <source>
        <strain evidence="3">SMH2392-1A</strain>
    </source>
</reference>
<gene>
    <name evidence="3" type="ORF">B0T26DRAFT_599774</name>
</gene>
<accession>A0AA39ZT35</accession>
<dbReference type="Gene3D" id="3.40.50.300">
    <property type="entry name" value="P-loop containing nucleotide triphosphate hydrolases"/>
    <property type="match status" value="1"/>
</dbReference>
<organism evidence="3 4">
    <name type="scientific">Lasiosphaeria miniovina</name>
    <dbReference type="NCBI Taxonomy" id="1954250"/>
    <lineage>
        <taxon>Eukaryota</taxon>
        <taxon>Fungi</taxon>
        <taxon>Dikarya</taxon>
        <taxon>Ascomycota</taxon>
        <taxon>Pezizomycotina</taxon>
        <taxon>Sordariomycetes</taxon>
        <taxon>Sordariomycetidae</taxon>
        <taxon>Sordariales</taxon>
        <taxon>Lasiosphaeriaceae</taxon>
        <taxon>Lasiosphaeria</taxon>
    </lineage>
</organism>
<sequence>TKGGRANAMLTALAWPFKESKAKKLLSELKQYKDTISLALATESIWDTKAIFATLTEMQQHEVYKWLYVTDLSPLHHKVGDCYEAGTGDLVFRSDQWKSWLEGDSRSVWIHGIPGAGKTILASHIIEALTIQFDEIDNTCVVYYYYYYGHNQDEAAPFLKWVPNQLCRRAEKVPGYLYKLYSLGSEPSFSSLLRAFEEITDTFDRVFLVVDAVDESMPRQNILRAIRDLATDERFRNVHILLISREYIDIE</sequence>
<keyword evidence="1" id="KW-0677">Repeat</keyword>
<dbReference type="Proteomes" id="UP001172101">
    <property type="component" value="Unassembled WGS sequence"/>
</dbReference>
<dbReference type="InterPro" id="IPR056884">
    <property type="entry name" value="NPHP3-like_N"/>
</dbReference>
<feature type="non-terminal residue" evidence="3">
    <location>
        <position position="251"/>
    </location>
</feature>
<dbReference type="SUPFAM" id="SSF52540">
    <property type="entry name" value="P-loop containing nucleoside triphosphate hydrolases"/>
    <property type="match status" value="1"/>
</dbReference>
<dbReference type="PROSITE" id="PS50837">
    <property type="entry name" value="NACHT"/>
    <property type="match status" value="1"/>
</dbReference>
<feature type="non-terminal residue" evidence="3">
    <location>
        <position position="1"/>
    </location>
</feature>
<dbReference type="PANTHER" id="PTHR10039">
    <property type="entry name" value="AMELOGENIN"/>
    <property type="match status" value="1"/>
</dbReference>
<dbReference type="GeneID" id="85318968"/>
<proteinExistence type="predicted"/>
<protein>
    <recommendedName>
        <fullName evidence="2">NACHT domain-containing protein</fullName>
    </recommendedName>
</protein>